<comment type="caution">
    <text evidence="1">The sequence shown here is derived from an EMBL/GenBank/DDBJ whole genome shotgun (WGS) entry which is preliminary data.</text>
</comment>
<dbReference type="PANTHER" id="PTHR11439">
    <property type="entry name" value="GAG-POL-RELATED RETROTRANSPOSON"/>
    <property type="match status" value="1"/>
</dbReference>
<evidence type="ECO:0000313" key="1">
    <source>
        <dbReference type="EMBL" id="RDY11340.1"/>
    </source>
</evidence>
<gene>
    <name evidence="1" type="ORF">CR513_04013</name>
</gene>
<evidence type="ECO:0008006" key="3">
    <source>
        <dbReference type="Google" id="ProtNLM"/>
    </source>
</evidence>
<dbReference type="OrthoDB" id="1645289at2759"/>
<proteinExistence type="predicted"/>
<feature type="non-terminal residue" evidence="1">
    <location>
        <position position="1"/>
    </location>
</feature>
<dbReference type="Proteomes" id="UP000257109">
    <property type="component" value="Unassembled WGS sequence"/>
</dbReference>
<accession>A0A371I8G6</accession>
<keyword evidence="2" id="KW-1185">Reference proteome</keyword>
<name>A0A371I8G6_MUCPR</name>
<evidence type="ECO:0000313" key="2">
    <source>
        <dbReference type="Proteomes" id="UP000257109"/>
    </source>
</evidence>
<protein>
    <recommendedName>
        <fullName evidence="3">Retrovirus-related Pol polyprotein from transposon TNT 1-94</fullName>
    </recommendedName>
</protein>
<dbReference type="STRING" id="157652.A0A371I8G6"/>
<sequence length="124" mass="14832">MKDLEKTSFVLGIQILRDRFRDILRYLSDLIMQHWKVVKRMMRYLRRTKGYMLTYQKFEGLEIIIYSDSDFVRCQYSKRSTFGYIYMLAGGAIFWKSVKQTLIAYSTIIIEFVTCFEASNQSSK</sequence>
<dbReference type="PANTHER" id="PTHR11439:SF467">
    <property type="entry name" value="INTEGRASE CATALYTIC DOMAIN-CONTAINING PROTEIN"/>
    <property type="match status" value="1"/>
</dbReference>
<reference evidence="1" key="1">
    <citation type="submission" date="2018-05" db="EMBL/GenBank/DDBJ databases">
        <title>Draft genome of Mucuna pruriens seed.</title>
        <authorList>
            <person name="Nnadi N.E."/>
            <person name="Vos R."/>
            <person name="Hasami M.H."/>
            <person name="Devisetty U.K."/>
            <person name="Aguiy J.C."/>
        </authorList>
    </citation>
    <scope>NUCLEOTIDE SEQUENCE [LARGE SCALE GENOMIC DNA]</scope>
    <source>
        <strain evidence="1">JCA_2017</strain>
    </source>
</reference>
<dbReference type="EMBL" id="QJKJ01000660">
    <property type="protein sequence ID" value="RDY11340.1"/>
    <property type="molecule type" value="Genomic_DNA"/>
</dbReference>
<organism evidence="1 2">
    <name type="scientific">Mucuna pruriens</name>
    <name type="common">Velvet bean</name>
    <name type="synonym">Dolichos pruriens</name>
    <dbReference type="NCBI Taxonomy" id="157652"/>
    <lineage>
        <taxon>Eukaryota</taxon>
        <taxon>Viridiplantae</taxon>
        <taxon>Streptophyta</taxon>
        <taxon>Embryophyta</taxon>
        <taxon>Tracheophyta</taxon>
        <taxon>Spermatophyta</taxon>
        <taxon>Magnoliopsida</taxon>
        <taxon>eudicotyledons</taxon>
        <taxon>Gunneridae</taxon>
        <taxon>Pentapetalae</taxon>
        <taxon>rosids</taxon>
        <taxon>fabids</taxon>
        <taxon>Fabales</taxon>
        <taxon>Fabaceae</taxon>
        <taxon>Papilionoideae</taxon>
        <taxon>50 kb inversion clade</taxon>
        <taxon>NPAAA clade</taxon>
        <taxon>indigoferoid/millettioid clade</taxon>
        <taxon>Phaseoleae</taxon>
        <taxon>Mucuna</taxon>
    </lineage>
</organism>
<dbReference type="AlphaFoldDB" id="A0A371I8G6"/>